<name>A0A9X2FQQ0_9RHOB</name>
<keyword evidence="6" id="KW-0282">Flagellum</keyword>
<evidence type="ECO:0000313" key="7">
    <source>
        <dbReference type="Proteomes" id="UP001139477"/>
    </source>
</evidence>
<keyword evidence="6" id="KW-0969">Cilium</keyword>
<sequence>MTEISSILSTSGVRGAYRSSKELSGLPGPEAVTGKGESFSEMLQSATTNAVGKVREAEAVAQKGLTGEMGTQRVVEATLELESTVKVMVSMRDKVVEAYQEIMRMPL</sequence>
<evidence type="ECO:0000256" key="5">
    <source>
        <dbReference type="SAM" id="MobiDB-lite"/>
    </source>
</evidence>
<evidence type="ECO:0000256" key="4">
    <source>
        <dbReference type="HAMAP-Rule" id="MF_00724"/>
    </source>
</evidence>
<dbReference type="PANTHER" id="PTHR34653:SF1">
    <property type="entry name" value="FLAGELLAR HOOK-BASAL BODY COMPLEX PROTEIN FLIE"/>
    <property type="match status" value="1"/>
</dbReference>
<dbReference type="AlphaFoldDB" id="A0A9X2FQQ0"/>
<comment type="subcellular location">
    <subcellularLocation>
        <location evidence="1 4">Bacterial flagellum basal body</location>
    </subcellularLocation>
</comment>
<evidence type="ECO:0000256" key="3">
    <source>
        <dbReference type="ARBA" id="ARBA00023143"/>
    </source>
</evidence>
<dbReference type="EMBL" id="JAMYXC010000233">
    <property type="protein sequence ID" value="MCP1169841.1"/>
    <property type="molecule type" value="Genomic_DNA"/>
</dbReference>
<feature type="compositionally biased region" description="Polar residues" evidence="5">
    <location>
        <begin position="1"/>
        <end position="12"/>
    </location>
</feature>
<dbReference type="GO" id="GO:0009425">
    <property type="term" value="C:bacterial-type flagellum basal body"/>
    <property type="evidence" value="ECO:0007669"/>
    <property type="project" value="UniProtKB-SubCell"/>
</dbReference>
<organism evidence="6 7">
    <name type="scientific">Limimaricola litoreus</name>
    <dbReference type="NCBI Taxonomy" id="2955316"/>
    <lineage>
        <taxon>Bacteria</taxon>
        <taxon>Pseudomonadati</taxon>
        <taxon>Pseudomonadota</taxon>
        <taxon>Alphaproteobacteria</taxon>
        <taxon>Rhodobacterales</taxon>
        <taxon>Paracoccaceae</taxon>
        <taxon>Limimaricola</taxon>
    </lineage>
</organism>
<evidence type="ECO:0000256" key="2">
    <source>
        <dbReference type="ARBA" id="ARBA00009272"/>
    </source>
</evidence>
<dbReference type="RefSeq" id="WP_253333829.1">
    <property type="nucleotide sequence ID" value="NZ_JAMYXC010000233.1"/>
</dbReference>
<dbReference type="GO" id="GO:0005198">
    <property type="term" value="F:structural molecule activity"/>
    <property type="evidence" value="ECO:0007669"/>
    <property type="project" value="InterPro"/>
</dbReference>
<keyword evidence="7" id="KW-1185">Reference proteome</keyword>
<comment type="caution">
    <text evidence="6">The sequence shown here is derived from an EMBL/GenBank/DDBJ whole genome shotgun (WGS) entry which is preliminary data.</text>
</comment>
<comment type="similarity">
    <text evidence="2 4">Belongs to the FliE family.</text>
</comment>
<keyword evidence="3 4" id="KW-0975">Bacterial flagellum</keyword>
<proteinExistence type="inferred from homology"/>
<feature type="region of interest" description="Disordered" evidence="5">
    <location>
        <begin position="1"/>
        <end position="37"/>
    </location>
</feature>
<reference evidence="6" key="1">
    <citation type="submission" date="2022-06" db="EMBL/GenBank/DDBJ databases">
        <title>Limimaricola sediminis sp. nov., isolated from an intertidal sediment.</title>
        <authorList>
            <person name="Shao X."/>
        </authorList>
    </citation>
    <scope>NUCLEOTIDE SEQUENCE</scope>
    <source>
        <strain evidence="6">ASW11-118</strain>
    </source>
</reference>
<dbReference type="GO" id="GO:0071973">
    <property type="term" value="P:bacterial-type flagellum-dependent cell motility"/>
    <property type="evidence" value="ECO:0007669"/>
    <property type="project" value="InterPro"/>
</dbReference>
<dbReference type="InterPro" id="IPR001624">
    <property type="entry name" value="FliE"/>
</dbReference>
<accession>A0A9X2FQQ0</accession>
<dbReference type="GO" id="GO:0003774">
    <property type="term" value="F:cytoskeletal motor activity"/>
    <property type="evidence" value="ECO:0007669"/>
    <property type="project" value="InterPro"/>
</dbReference>
<evidence type="ECO:0000313" key="6">
    <source>
        <dbReference type="EMBL" id="MCP1169841.1"/>
    </source>
</evidence>
<evidence type="ECO:0000256" key="1">
    <source>
        <dbReference type="ARBA" id="ARBA00004117"/>
    </source>
</evidence>
<dbReference type="PANTHER" id="PTHR34653">
    <property type="match status" value="1"/>
</dbReference>
<gene>
    <name evidence="4" type="primary">fliE</name>
    <name evidence="6" type="ORF">NHG85_15100</name>
</gene>
<protein>
    <recommendedName>
        <fullName evidence="4">Flagellar hook-basal body complex protein FliE</fullName>
    </recommendedName>
</protein>
<dbReference type="HAMAP" id="MF_00724">
    <property type="entry name" value="FliE"/>
    <property type="match status" value="1"/>
</dbReference>
<keyword evidence="6" id="KW-0966">Cell projection</keyword>
<dbReference type="Proteomes" id="UP001139477">
    <property type="component" value="Unassembled WGS sequence"/>
</dbReference>
<dbReference type="Pfam" id="PF02049">
    <property type="entry name" value="FliE"/>
    <property type="match status" value="1"/>
</dbReference>